<dbReference type="GO" id="GO:0006139">
    <property type="term" value="P:nucleobase-containing compound metabolic process"/>
    <property type="evidence" value="ECO:0007669"/>
    <property type="project" value="InterPro"/>
</dbReference>
<keyword evidence="2" id="KW-0378">Hydrolase</keyword>
<sequence>MITNNDELAEFLALIKDETELAIDTEFKWVSTYYPILCLIQIATKEVAECIDVVSIEDLEPLFEKLYQPDVLWIAHAARNDVEVLYRITGRLPTQVFDTQIAVDLLRDLRPEDANPGAQISYQAITEILQGIVLDKTFTRLDWSVRPLPEGAVKYALEDVVYLIKNYHQLKILLENESKIDWLLEEGQLMLDINIYAPNIFQSWTRVKGFSRLPKQLHLFAVQLAGWREQTAIEKNKPRRWIMKDDELIEIAMGKRLNNDKQRKFDDFLAENPNEIEIKIDTHNRVPTPEEKAQKLILQKLIQETASQYNLNAEVIANGKTLLRYIRGDQSVNFLNGWRHELLKDILS</sequence>
<dbReference type="InterPro" id="IPR036397">
    <property type="entry name" value="RNaseH_sf"/>
</dbReference>
<feature type="domain" description="3'-5' exonuclease" evidence="1">
    <location>
        <begin position="1"/>
        <end position="175"/>
    </location>
</feature>
<dbReference type="CDD" id="cd06142">
    <property type="entry name" value="RNaseD_exo"/>
    <property type="match status" value="1"/>
</dbReference>
<organism evidence="2">
    <name type="scientific">hydrothermal vent metagenome</name>
    <dbReference type="NCBI Taxonomy" id="652676"/>
    <lineage>
        <taxon>unclassified sequences</taxon>
        <taxon>metagenomes</taxon>
        <taxon>ecological metagenomes</taxon>
    </lineage>
</organism>
<dbReference type="Gene3D" id="3.30.420.10">
    <property type="entry name" value="Ribonuclease H-like superfamily/Ribonuclease H"/>
    <property type="match status" value="1"/>
</dbReference>
<dbReference type="Pfam" id="PF01612">
    <property type="entry name" value="DNA_pol_A_exo1"/>
    <property type="match status" value="1"/>
</dbReference>
<evidence type="ECO:0000259" key="1">
    <source>
        <dbReference type="SMART" id="SM00474"/>
    </source>
</evidence>
<reference evidence="2" key="1">
    <citation type="submission" date="2016-10" db="EMBL/GenBank/DDBJ databases">
        <authorList>
            <person name="de Groot N.N."/>
        </authorList>
    </citation>
    <scope>NUCLEOTIDE SEQUENCE</scope>
</reference>
<dbReference type="AlphaFoldDB" id="A0A1W1DT23"/>
<dbReference type="PANTHER" id="PTHR47649">
    <property type="entry name" value="RIBONUCLEASE D"/>
    <property type="match status" value="1"/>
</dbReference>
<dbReference type="InterPro" id="IPR010997">
    <property type="entry name" value="HRDC-like_sf"/>
</dbReference>
<name>A0A1W1DT23_9ZZZZ</name>
<proteinExistence type="predicted"/>
<dbReference type="GO" id="GO:0008408">
    <property type="term" value="F:3'-5' exonuclease activity"/>
    <property type="evidence" value="ECO:0007669"/>
    <property type="project" value="InterPro"/>
</dbReference>
<dbReference type="InterPro" id="IPR002562">
    <property type="entry name" value="3'-5'_exonuclease_dom"/>
</dbReference>
<dbReference type="EMBL" id="FPHY01000001">
    <property type="protein sequence ID" value="SFV84911.1"/>
    <property type="molecule type" value="Genomic_DNA"/>
</dbReference>
<evidence type="ECO:0000313" key="2">
    <source>
        <dbReference type="EMBL" id="SFV84911.1"/>
    </source>
</evidence>
<dbReference type="SUPFAM" id="SSF47819">
    <property type="entry name" value="HRDC-like"/>
    <property type="match status" value="2"/>
</dbReference>
<dbReference type="InterPro" id="IPR044876">
    <property type="entry name" value="HRDC_dom_sf"/>
</dbReference>
<dbReference type="InterPro" id="IPR012337">
    <property type="entry name" value="RNaseH-like_sf"/>
</dbReference>
<dbReference type="GO" id="GO:0004525">
    <property type="term" value="F:ribonuclease III activity"/>
    <property type="evidence" value="ECO:0007669"/>
    <property type="project" value="UniProtKB-EC"/>
</dbReference>
<dbReference type="SUPFAM" id="SSF53098">
    <property type="entry name" value="Ribonuclease H-like"/>
    <property type="match status" value="1"/>
</dbReference>
<accession>A0A1W1DT23</accession>
<dbReference type="GO" id="GO:0000166">
    <property type="term" value="F:nucleotide binding"/>
    <property type="evidence" value="ECO:0007669"/>
    <property type="project" value="InterPro"/>
</dbReference>
<dbReference type="GO" id="GO:0003676">
    <property type="term" value="F:nucleic acid binding"/>
    <property type="evidence" value="ECO:0007669"/>
    <property type="project" value="InterPro"/>
</dbReference>
<dbReference type="Gene3D" id="1.10.150.80">
    <property type="entry name" value="HRDC domain"/>
    <property type="match status" value="1"/>
</dbReference>
<dbReference type="PANTHER" id="PTHR47649:SF1">
    <property type="entry name" value="RIBONUCLEASE D"/>
    <property type="match status" value="1"/>
</dbReference>
<protein>
    <submittedName>
        <fullName evidence="2">Ribonuclease D</fullName>
        <ecNumber evidence="2">3.1.26.3</ecNumber>
    </submittedName>
</protein>
<dbReference type="SMART" id="SM00474">
    <property type="entry name" value="35EXOc"/>
    <property type="match status" value="1"/>
</dbReference>
<dbReference type="EC" id="3.1.26.3" evidence="2"/>
<gene>
    <name evidence="2" type="ORF">MNB_SUP05-SYMBIONT-4-837</name>
</gene>
<dbReference type="InterPro" id="IPR051086">
    <property type="entry name" value="RNase_D-like"/>
</dbReference>